<dbReference type="RefSeq" id="WP_212821814.1">
    <property type="nucleotide sequence ID" value="NZ_AP023416.1"/>
</dbReference>
<dbReference type="GO" id="GO:0009306">
    <property type="term" value="P:protein secretion"/>
    <property type="evidence" value="ECO:0007669"/>
    <property type="project" value="UniProtKB-UniRule"/>
</dbReference>
<keyword evidence="5 10" id="KW-0812">Transmembrane</keyword>
<comment type="caution">
    <text evidence="10">Lacks conserved residue(s) required for the propagation of feature annotation.</text>
</comment>
<comment type="function">
    <text evidence="10">Involved in protein export. Participates in an early event of protein translocation.</text>
</comment>
<dbReference type="GO" id="GO:0005886">
    <property type="term" value="C:plasma membrane"/>
    <property type="evidence" value="ECO:0007669"/>
    <property type="project" value="UniProtKB-SubCell"/>
</dbReference>
<evidence type="ECO:0000256" key="8">
    <source>
        <dbReference type="ARBA" id="ARBA00023010"/>
    </source>
</evidence>
<dbReference type="GO" id="GO:0043952">
    <property type="term" value="P:protein transport by the Sec complex"/>
    <property type="evidence" value="ECO:0007669"/>
    <property type="project" value="TreeGrafter"/>
</dbReference>
<dbReference type="GO" id="GO:0065002">
    <property type="term" value="P:intracellular protein transmembrane transport"/>
    <property type="evidence" value="ECO:0007669"/>
    <property type="project" value="TreeGrafter"/>
</dbReference>
<keyword evidence="8 10" id="KW-0811">Translocation</keyword>
<evidence type="ECO:0000256" key="2">
    <source>
        <dbReference type="ARBA" id="ARBA00008445"/>
    </source>
</evidence>
<evidence type="ECO:0000313" key="12">
    <source>
        <dbReference type="Proteomes" id="UP000681343"/>
    </source>
</evidence>
<dbReference type="PANTHER" id="PTHR34182">
    <property type="entry name" value="PROTEIN-EXPORT MEMBRANE PROTEIN SECG"/>
    <property type="match status" value="1"/>
</dbReference>
<comment type="similarity">
    <text evidence="2 10">Belongs to the SecG family.</text>
</comment>
<evidence type="ECO:0000256" key="9">
    <source>
        <dbReference type="ARBA" id="ARBA00023136"/>
    </source>
</evidence>
<keyword evidence="3 10" id="KW-0813">Transport</keyword>
<protein>
    <recommendedName>
        <fullName evidence="10">Protein-export membrane protein SecG</fullName>
    </recommendedName>
</protein>
<accession>A0A810Q143</accession>
<keyword evidence="6 10" id="KW-0653">Protein transport</keyword>
<evidence type="ECO:0000256" key="10">
    <source>
        <dbReference type="RuleBase" id="RU365087"/>
    </source>
</evidence>
<dbReference type="GO" id="GO:0015450">
    <property type="term" value="F:protein-transporting ATPase activity"/>
    <property type="evidence" value="ECO:0007669"/>
    <property type="project" value="UniProtKB-UniRule"/>
</dbReference>
<comment type="subcellular location">
    <subcellularLocation>
        <location evidence="1 10">Cell membrane</location>
        <topology evidence="1 10">Multi-pass membrane protein</topology>
    </subcellularLocation>
</comment>
<reference evidence="11" key="1">
    <citation type="submission" date="2020-09" db="EMBL/GenBank/DDBJ databases">
        <title>New species isolated from human feces.</title>
        <authorList>
            <person name="Kitahara M."/>
            <person name="Shigeno Y."/>
            <person name="Shime M."/>
            <person name="Matsumoto Y."/>
            <person name="Nakamura S."/>
            <person name="Motooka D."/>
            <person name="Fukuoka S."/>
            <person name="Nishikawa H."/>
            <person name="Benno Y."/>
        </authorList>
    </citation>
    <scope>NUCLEOTIDE SEQUENCE</scope>
    <source>
        <strain evidence="11">MM35</strain>
        <plasmid evidence="11">pMM35_01</plasmid>
    </source>
</reference>
<dbReference type="KEGG" id="vfa:MM35RIKEN_21890"/>
<evidence type="ECO:0000256" key="4">
    <source>
        <dbReference type="ARBA" id="ARBA00022475"/>
    </source>
</evidence>
<evidence type="ECO:0000256" key="7">
    <source>
        <dbReference type="ARBA" id="ARBA00022989"/>
    </source>
</evidence>
<dbReference type="EMBL" id="AP023416">
    <property type="protein sequence ID" value="BCK79997.1"/>
    <property type="molecule type" value="Genomic_DNA"/>
</dbReference>
<proteinExistence type="inferred from homology"/>
<dbReference type="InterPro" id="IPR004692">
    <property type="entry name" value="SecG"/>
</dbReference>
<evidence type="ECO:0000256" key="5">
    <source>
        <dbReference type="ARBA" id="ARBA00022692"/>
    </source>
</evidence>
<evidence type="ECO:0000256" key="3">
    <source>
        <dbReference type="ARBA" id="ARBA00022448"/>
    </source>
</evidence>
<dbReference type="AlphaFoldDB" id="A0A810Q143"/>
<sequence length="80" mass="8217">MLIAVTIVQLLAALVLILIVLFQSGKSQGLSGAIGGIADSYMSKGKARTVDAKLAKATKWVGAVFVILTLVLDCMVAAGL</sequence>
<dbReference type="Pfam" id="PF03840">
    <property type="entry name" value="SecG"/>
    <property type="match status" value="1"/>
</dbReference>
<keyword evidence="12" id="KW-1185">Reference proteome</keyword>
<name>A0A810Q143_9FIRM</name>
<evidence type="ECO:0000313" key="11">
    <source>
        <dbReference type="EMBL" id="BCK79997.1"/>
    </source>
</evidence>
<dbReference type="NCBIfam" id="TIGR00810">
    <property type="entry name" value="secG"/>
    <property type="match status" value="1"/>
</dbReference>
<dbReference type="PANTHER" id="PTHR34182:SF1">
    <property type="entry name" value="PROTEIN-EXPORT MEMBRANE PROTEIN SECG"/>
    <property type="match status" value="1"/>
</dbReference>
<keyword evidence="7 10" id="KW-1133">Transmembrane helix</keyword>
<dbReference type="PRINTS" id="PR01651">
    <property type="entry name" value="SECGEXPORT"/>
</dbReference>
<geneLocation type="plasmid" evidence="11 12">
    <name>pMM35_01</name>
</geneLocation>
<keyword evidence="4 10" id="KW-1003">Cell membrane</keyword>
<evidence type="ECO:0000256" key="6">
    <source>
        <dbReference type="ARBA" id="ARBA00022927"/>
    </source>
</evidence>
<feature type="transmembrane region" description="Helical" evidence="10">
    <location>
        <begin position="60"/>
        <end position="79"/>
    </location>
</feature>
<evidence type="ECO:0000256" key="1">
    <source>
        <dbReference type="ARBA" id="ARBA00004651"/>
    </source>
</evidence>
<organism evidence="11 12">
    <name type="scientific">Vescimonas fastidiosa</name>
    <dbReference type="NCBI Taxonomy" id="2714353"/>
    <lineage>
        <taxon>Bacteria</taxon>
        <taxon>Bacillati</taxon>
        <taxon>Bacillota</taxon>
        <taxon>Clostridia</taxon>
        <taxon>Eubacteriales</taxon>
        <taxon>Oscillospiraceae</taxon>
        <taxon>Vescimonas</taxon>
    </lineage>
</organism>
<keyword evidence="9 10" id="KW-0472">Membrane</keyword>
<dbReference type="Proteomes" id="UP000681343">
    <property type="component" value="Plasmid pMM35_01"/>
</dbReference>
<keyword evidence="11" id="KW-0614">Plasmid</keyword>
<gene>
    <name evidence="11" type="ORF">MM35RIKEN_21890</name>
</gene>